<dbReference type="KEGG" id="jcu:105629185"/>
<evidence type="ECO:0000259" key="6">
    <source>
        <dbReference type="PROSITE" id="PS50011"/>
    </source>
</evidence>
<keyword evidence="3" id="KW-0547">Nucleotide-binding</keyword>
<reference evidence="7 8" key="1">
    <citation type="journal article" date="2014" name="PLoS ONE">
        <title>Global Analysis of Gene Expression Profiles in Physic Nut (Jatropha curcas L.) Seedlings Exposed to Salt Stress.</title>
        <authorList>
            <person name="Zhang L."/>
            <person name="Zhang C."/>
            <person name="Wu P."/>
            <person name="Chen Y."/>
            <person name="Li M."/>
            <person name="Jiang H."/>
            <person name="Wu G."/>
        </authorList>
    </citation>
    <scope>NUCLEOTIDE SEQUENCE [LARGE SCALE GENOMIC DNA]</scope>
    <source>
        <strain evidence="8">cv. GZQX0401</strain>
        <tissue evidence="7">Young leaves</tissue>
    </source>
</reference>
<evidence type="ECO:0000256" key="3">
    <source>
        <dbReference type="ARBA" id="ARBA00022741"/>
    </source>
</evidence>
<dbReference type="AlphaFoldDB" id="A0A067LEZ3"/>
<dbReference type="FunFam" id="3.30.200.20:FF:000228">
    <property type="entry name" value="Serine/threonine-protein kinase BIK1"/>
    <property type="match status" value="1"/>
</dbReference>
<evidence type="ECO:0000313" key="7">
    <source>
        <dbReference type="EMBL" id="KDP43085.1"/>
    </source>
</evidence>
<keyword evidence="2" id="KW-0808">Transferase</keyword>
<organism evidence="7 8">
    <name type="scientific">Jatropha curcas</name>
    <name type="common">Barbados nut</name>
    <dbReference type="NCBI Taxonomy" id="180498"/>
    <lineage>
        <taxon>Eukaryota</taxon>
        <taxon>Viridiplantae</taxon>
        <taxon>Streptophyta</taxon>
        <taxon>Embryophyta</taxon>
        <taxon>Tracheophyta</taxon>
        <taxon>Spermatophyta</taxon>
        <taxon>Magnoliopsida</taxon>
        <taxon>eudicotyledons</taxon>
        <taxon>Gunneridae</taxon>
        <taxon>Pentapetalae</taxon>
        <taxon>rosids</taxon>
        <taxon>fabids</taxon>
        <taxon>Malpighiales</taxon>
        <taxon>Euphorbiaceae</taxon>
        <taxon>Crotonoideae</taxon>
        <taxon>Jatropheae</taxon>
        <taxon>Jatropha</taxon>
    </lineage>
</organism>
<name>A0A067LEZ3_JATCU</name>
<evidence type="ECO:0000256" key="2">
    <source>
        <dbReference type="ARBA" id="ARBA00022679"/>
    </source>
</evidence>
<dbReference type="Proteomes" id="UP000027138">
    <property type="component" value="Unassembled WGS sequence"/>
</dbReference>
<accession>A0A067LEZ3</accession>
<dbReference type="OrthoDB" id="4062651at2759"/>
<dbReference type="EMBL" id="KK914283">
    <property type="protein sequence ID" value="KDP43085.1"/>
    <property type="molecule type" value="Genomic_DNA"/>
</dbReference>
<dbReference type="Pfam" id="PF00069">
    <property type="entry name" value="Pkinase"/>
    <property type="match status" value="1"/>
</dbReference>
<dbReference type="PROSITE" id="PS50011">
    <property type="entry name" value="PROTEIN_KINASE_DOM"/>
    <property type="match status" value="1"/>
</dbReference>
<evidence type="ECO:0000256" key="4">
    <source>
        <dbReference type="ARBA" id="ARBA00022777"/>
    </source>
</evidence>
<dbReference type="InterPro" id="IPR011009">
    <property type="entry name" value="Kinase-like_dom_sf"/>
</dbReference>
<dbReference type="InterPro" id="IPR050823">
    <property type="entry name" value="Plant_Ser_Thr_Prot_Kinase"/>
</dbReference>
<keyword evidence="8" id="KW-1185">Reference proteome</keyword>
<keyword evidence="4" id="KW-0418">Kinase</keyword>
<sequence>MGIRISSSSIKAYTTNTDLDSSVNRDWKNLSIEGEILQSLNLKNFSFRELKTATKNFRSDSLLGHHGNWVVFRGWIDQHSLTPINTISLMAIAVKKLNQENFQGRKEWLGEINYLGKLQHPNLVKLIGYCYEDNHRLLVFEFISRGSMENHLFMRGPLFQPLSWDLRMKIALGAAKGLAFLHSADVNVIYGGFKTSNILLDSNYNAKLSNFYLARDGLPDDESYVSTPVVGTNSYVAQGYFSTGHLMAKSDDVYSLGVVLLEILFGRRAIDVSQPSKQRDLVKWAKRYYWTNKLSVFYILDPCFDRWRLFRRAEKLANLALHCLNDEPKFRPEMDDVVMVLEGLQ</sequence>
<dbReference type="InterPro" id="IPR000719">
    <property type="entry name" value="Prot_kinase_dom"/>
</dbReference>
<dbReference type="GO" id="GO:0005524">
    <property type="term" value="F:ATP binding"/>
    <property type="evidence" value="ECO:0007669"/>
    <property type="project" value="UniProtKB-KW"/>
</dbReference>
<protein>
    <recommendedName>
        <fullName evidence="1">non-specific serine/threonine protein kinase</fullName>
        <ecNumber evidence="1">2.7.11.1</ecNumber>
    </recommendedName>
</protein>
<dbReference type="GO" id="GO:0004674">
    <property type="term" value="F:protein serine/threonine kinase activity"/>
    <property type="evidence" value="ECO:0007669"/>
    <property type="project" value="UniProtKB-EC"/>
</dbReference>
<feature type="domain" description="Protein kinase" evidence="6">
    <location>
        <begin position="57"/>
        <end position="345"/>
    </location>
</feature>
<evidence type="ECO:0000313" key="8">
    <source>
        <dbReference type="Proteomes" id="UP000027138"/>
    </source>
</evidence>
<evidence type="ECO:0000256" key="1">
    <source>
        <dbReference type="ARBA" id="ARBA00012513"/>
    </source>
</evidence>
<dbReference type="EC" id="2.7.11.1" evidence="1"/>
<dbReference type="Gene3D" id="1.10.510.10">
    <property type="entry name" value="Transferase(Phosphotransferase) domain 1"/>
    <property type="match status" value="1"/>
</dbReference>
<evidence type="ECO:0000256" key="5">
    <source>
        <dbReference type="ARBA" id="ARBA00022840"/>
    </source>
</evidence>
<keyword evidence="5" id="KW-0067">ATP-binding</keyword>
<dbReference type="PANTHER" id="PTHR45621">
    <property type="entry name" value="OS01G0588500 PROTEIN-RELATED"/>
    <property type="match status" value="1"/>
</dbReference>
<dbReference type="Gene3D" id="3.30.200.20">
    <property type="entry name" value="Phosphorylase Kinase, domain 1"/>
    <property type="match status" value="1"/>
</dbReference>
<dbReference type="SUPFAM" id="SSF56112">
    <property type="entry name" value="Protein kinase-like (PK-like)"/>
    <property type="match status" value="1"/>
</dbReference>
<gene>
    <name evidence="7" type="ORF">JCGZ_25271</name>
</gene>
<proteinExistence type="predicted"/>